<accession>A0A239PMV0</accession>
<keyword evidence="2" id="KW-1185">Reference proteome</keyword>
<dbReference type="OrthoDB" id="512581at2"/>
<dbReference type="Proteomes" id="UP000198307">
    <property type="component" value="Unassembled WGS sequence"/>
</dbReference>
<dbReference type="EMBL" id="FZQB01000001">
    <property type="protein sequence ID" value="SNT68699.1"/>
    <property type="molecule type" value="Genomic_DNA"/>
</dbReference>
<evidence type="ECO:0000313" key="2">
    <source>
        <dbReference type="Proteomes" id="UP000198307"/>
    </source>
</evidence>
<organism evidence="1 2">
    <name type="scientific">Paracoccus seriniphilus</name>
    <dbReference type="NCBI Taxonomy" id="184748"/>
    <lineage>
        <taxon>Bacteria</taxon>
        <taxon>Pseudomonadati</taxon>
        <taxon>Pseudomonadota</taxon>
        <taxon>Alphaproteobacteria</taxon>
        <taxon>Rhodobacterales</taxon>
        <taxon>Paracoccaceae</taxon>
        <taxon>Paracoccus</taxon>
    </lineage>
</organism>
<dbReference type="RefSeq" id="WP_089342602.1">
    <property type="nucleotide sequence ID" value="NZ_CP067129.1"/>
</dbReference>
<sequence length="127" mass="14120">MPRFANTGLFAYRGPVFARDDVISGDHWAEYESDVTRLEAVITDIYITGTDPTLQVRAEDGINWTVELAGHVRNREVGLEDSGACLGDAVIIWGRQSHHFGETRIKALKIGHGDRIFDLFPDQPVPA</sequence>
<reference evidence="1 2" key="1">
    <citation type="submission" date="2017-07" db="EMBL/GenBank/DDBJ databases">
        <authorList>
            <person name="Sun Z.S."/>
            <person name="Albrecht U."/>
            <person name="Echele G."/>
            <person name="Lee C.C."/>
        </authorList>
    </citation>
    <scope>NUCLEOTIDE SEQUENCE [LARGE SCALE GENOMIC DNA]</scope>
    <source>
        <strain evidence="1 2">DSM 14827</strain>
    </source>
</reference>
<dbReference type="AlphaFoldDB" id="A0A239PMV0"/>
<gene>
    <name evidence="1" type="ORF">SAMN05444959_101259</name>
</gene>
<name>A0A239PMV0_9RHOB</name>
<evidence type="ECO:0000313" key="1">
    <source>
        <dbReference type="EMBL" id="SNT68699.1"/>
    </source>
</evidence>
<proteinExistence type="predicted"/>
<protein>
    <submittedName>
        <fullName evidence="1">Uncharacterized protein</fullName>
    </submittedName>
</protein>